<dbReference type="GO" id="GO:0005524">
    <property type="term" value="F:ATP binding"/>
    <property type="evidence" value="ECO:0007669"/>
    <property type="project" value="InterPro"/>
</dbReference>
<dbReference type="GO" id="GO:0004519">
    <property type="term" value="F:endonuclease activity"/>
    <property type="evidence" value="ECO:0007669"/>
    <property type="project" value="UniProtKB-KW"/>
</dbReference>
<dbReference type="Pfam" id="PF13588">
    <property type="entry name" value="HSDR_N_2"/>
    <property type="match status" value="1"/>
</dbReference>
<evidence type="ECO:0000256" key="1">
    <source>
        <dbReference type="SAM" id="MobiDB-lite"/>
    </source>
</evidence>
<dbReference type="Pfam" id="PF04851">
    <property type="entry name" value="ResIII"/>
    <property type="match status" value="1"/>
</dbReference>
<dbReference type="SMART" id="SM00487">
    <property type="entry name" value="DEXDc"/>
    <property type="match status" value="1"/>
</dbReference>
<evidence type="ECO:0000313" key="4">
    <source>
        <dbReference type="Proteomes" id="UP000236268"/>
    </source>
</evidence>
<gene>
    <name evidence="3" type="ORF">C1S70_10175</name>
</gene>
<dbReference type="SUPFAM" id="SSF52540">
    <property type="entry name" value="P-loop containing nucleoside triphosphate hydrolases"/>
    <property type="match status" value="2"/>
</dbReference>
<dbReference type="InterPro" id="IPR029464">
    <property type="entry name" value="HSDR_N"/>
</dbReference>
<dbReference type="GO" id="GO:0016787">
    <property type="term" value="F:hydrolase activity"/>
    <property type="evidence" value="ECO:0007669"/>
    <property type="project" value="InterPro"/>
</dbReference>
<dbReference type="CDD" id="cd18032">
    <property type="entry name" value="DEXHc_RE_I_III_res"/>
    <property type="match status" value="1"/>
</dbReference>
<dbReference type="Proteomes" id="UP000236268">
    <property type="component" value="Unassembled WGS sequence"/>
</dbReference>
<dbReference type="InterPro" id="IPR027417">
    <property type="entry name" value="P-loop_NTPase"/>
</dbReference>
<proteinExistence type="predicted"/>
<keyword evidence="3" id="KW-0255">Endonuclease</keyword>
<organism evidence="3 4">
    <name type="scientific">Azospirillum argentinense</name>
    <dbReference type="NCBI Taxonomy" id="2970906"/>
    <lineage>
        <taxon>Bacteria</taxon>
        <taxon>Pseudomonadati</taxon>
        <taxon>Pseudomonadota</taxon>
        <taxon>Alphaproteobacteria</taxon>
        <taxon>Rhodospirillales</taxon>
        <taxon>Azospirillaceae</taxon>
        <taxon>Azospirillum</taxon>
    </lineage>
</organism>
<dbReference type="PROSITE" id="PS51192">
    <property type="entry name" value="HELICASE_ATP_BIND_1"/>
    <property type="match status" value="1"/>
</dbReference>
<dbReference type="InterPro" id="IPR050742">
    <property type="entry name" value="Helicase_Restrict-Modif_Enz"/>
</dbReference>
<dbReference type="GO" id="GO:0003677">
    <property type="term" value="F:DNA binding"/>
    <property type="evidence" value="ECO:0007669"/>
    <property type="project" value="InterPro"/>
</dbReference>
<comment type="caution">
    <text evidence="3">The sequence shown here is derived from an EMBL/GenBank/DDBJ whole genome shotgun (WGS) entry which is preliminary data.</text>
</comment>
<keyword evidence="3" id="KW-0378">Hydrolase</keyword>
<dbReference type="InterPro" id="IPR014001">
    <property type="entry name" value="Helicase_ATP-bd"/>
</dbReference>
<dbReference type="InterPro" id="IPR006935">
    <property type="entry name" value="Helicase/UvrB_N"/>
</dbReference>
<protein>
    <submittedName>
        <fullName evidence="3">Restriction endonuclease subunit R</fullName>
    </submittedName>
</protein>
<feature type="domain" description="Helicase ATP-binding" evidence="2">
    <location>
        <begin position="202"/>
        <end position="358"/>
    </location>
</feature>
<dbReference type="GO" id="GO:0005829">
    <property type="term" value="C:cytosol"/>
    <property type="evidence" value="ECO:0007669"/>
    <property type="project" value="TreeGrafter"/>
</dbReference>
<keyword evidence="3" id="KW-0540">Nuclease</keyword>
<evidence type="ECO:0000259" key="2">
    <source>
        <dbReference type="PROSITE" id="PS51192"/>
    </source>
</evidence>
<dbReference type="PANTHER" id="PTHR47396:SF1">
    <property type="entry name" value="ATP-DEPENDENT HELICASE IRC3-RELATED"/>
    <property type="match status" value="1"/>
</dbReference>
<feature type="region of interest" description="Disordered" evidence="1">
    <location>
        <begin position="634"/>
        <end position="660"/>
    </location>
</feature>
<dbReference type="PANTHER" id="PTHR47396">
    <property type="entry name" value="TYPE I RESTRICTION ENZYME ECOKI R PROTEIN"/>
    <property type="match status" value="1"/>
</dbReference>
<sequence>MVNKEAAARIKINRLLEDAGWRFFDDEKGPSNIVLEPNIKITQNDLDALGKNLESVKNGYIDFLLLDKDGKPLIVLEAKSEDKNPLSGKEQARKYARSQNTRFVILSNGNIHYLWDLEQGNPAVIAKFPSPNEISNHYAFKPDVDRIAGEQVGLDYIALVQMPGYAQEAGWKVEAERPAFTEKNKLRFLRRYQQRAIEKLQEEAKKGAMRFLFEMATGTGKTLTSAAIIRLFLKTRNAKRALFLVDRLELEAQADKAFKEYLRNDFTSIVFKEQRDDWRKADIVVTTVQSLMFNDKYRNIFSPTDFDLVISDEAHRSIGGNARAVFEYFVGYKLGLTATPKDYLKRPSDRTVERDPRETERRMMLDTYRTFGCASGEPTFRYSLLDGVKDGFLINPYVLDARTGVTTQLLSDQGFVVTTADENGNELEEAYAGRDFEKRFFAEGTNQAFCKTLLQHGLRDPISGEFGKTIAFAVSQNHAAKIAQILNEMADQLWPGRYQSDFAIQVTSHVADAQKMTVNFANNNLGGHSDFVENYRTSRARVCVTVGMMTTGYDCPDILNLALMRPIFSPSDFVQIKGRGTRKHNFSNEMFEPTKKEALGEVKKTSFRLFDFFANCEYFEERFQYDEELKLPSPSAMPVSTGGEGQTGSTTQSGGPDAYEHFDPDEVVSQVERQIGEEGMRIDREMFRKFEDKARADAKLAELVTQQNWEAATRHVIEEVFDKPSDFFTLEKLRNAAGVDRRISVRELIEKAFGFIPKFKSKAELIEDEFQKFLADQKPEEADRIREMRYFFEAYIRDAHVRAKIDAGHFADLNVNPTFTTRDLKEVPPAWRKRIPEYIKDYVSLNPFL</sequence>
<dbReference type="EMBL" id="POWG01000009">
    <property type="protein sequence ID" value="PNQ98996.1"/>
    <property type="molecule type" value="Genomic_DNA"/>
</dbReference>
<dbReference type="Gene3D" id="3.90.1570.30">
    <property type="match status" value="1"/>
</dbReference>
<dbReference type="Gene3D" id="3.40.50.300">
    <property type="entry name" value="P-loop containing nucleotide triphosphate hydrolases"/>
    <property type="match status" value="2"/>
</dbReference>
<accession>A0A2K1G2H8</accession>
<name>A0A2K1G2H8_9PROT</name>
<evidence type="ECO:0000313" key="3">
    <source>
        <dbReference type="EMBL" id="PNQ98996.1"/>
    </source>
</evidence>
<reference evidence="3 4" key="1">
    <citation type="submission" date="2018-01" db="EMBL/GenBank/DDBJ databases">
        <title>Whole genome sequence of Azospirillum brasilense REC3 isolated from strawberry roots.</title>
        <authorList>
            <person name="Fontana C.A."/>
            <person name="Salazar S.M."/>
            <person name="Bassi D."/>
            <person name="Puglisi E."/>
            <person name="Lovaisa N.C."/>
            <person name="Toffoli L.M."/>
            <person name="Pedraza R."/>
            <person name="Cocconcelli P.S."/>
        </authorList>
    </citation>
    <scope>NUCLEOTIDE SEQUENCE [LARGE SCALE GENOMIC DNA]</scope>
    <source>
        <strain evidence="3 4">REC3</strain>
    </source>
</reference>
<dbReference type="AlphaFoldDB" id="A0A2K1G2H8"/>